<gene>
    <name evidence="1" type="ORF">SAMN02745195_02356</name>
</gene>
<protein>
    <recommendedName>
        <fullName evidence="3">DUF4926 domain-containing protein</fullName>
    </recommendedName>
</protein>
<name>A0A1M5AMZ6_9THEO</name>
<proteinExistence type="predicted"/>
<evidence type="ECO:0000313" key="1">
    <source>
        <dbReference type="EMBL" id="SHF31504.1"/>
    </source>
</evidence>
<dbReference type="AlphaFoldDB" id="A0A1M5AMZ6"/>
<dbReference type="RefSeq" id="WP_029688662.1">
    <property type="nucleotide sequence ID" value="NZ_FQUR01000024.1"/>
</dbReference>
<dbReference type="Proteomes" id="UP000184127">
    <property type="component" value="Unassembled WGS sequence"/>
</dbReference>
<sequence>MEIDELDVVKLKDGREGTVVHVFDTKDLPRAYEIEFDDGEFETIEEDKISEVIWQLDKH</sequence>
<keyword evidence="2" id="KW-1185">Reference proteome</keyword>
<organism evidence="1 2">
    <name type="scientific">Thermoanaerobacter uzonensis DSM 18761</name>
    <dbReference type="NCBI Taxonomy" id="1123369"/>
    <lineage>
        <taxon>Bacteria</taxon>
        <taxon>Bacillati</taxon>
        <taxon>Bacillota</taxon>
        <taxon>Clostridia</taxon>
        <taxon>Thermoanaerobacterales</taxon>
        <taxon>Thermoanaerobacteraceae</taxon>
        <taxon>Thermoanaerobacter</taxon>
    </lineage>
</organism>
<evidence type="ECO:0000313" key="2">
    <source>
        <dbReference type="Proteomes" id="UP000184127"/>
    </source>
</evidence>
<evidence type="ECO:0008006" key="3">
    <source>
        <dbReference type="Google" id="ProtNLM"/>
    </source>
</evidence>
<reference evidence="2" key="1">
    <citation type="submission" date="2016-11" db="EMBL/GenBank/DDBJ databases">
        <authorList>
            <person name="Varghese N."/>
            <person name="Submissions S."/>
        </authorList>
    </citation>
    <scope>NUCLEOTIDE SEQUENCE [LARGE SCALE GENOMIC DNA]</scope>
    <source>
        <strain evidence="2">DSM 18761</strain>
    </source>
</reference>
<accession>A0A1M5AMZ6</accession>
<dbReference type="EMBL" id="FQUR01000024">
    <property type="protein sequence ID" value="SHF31504.1"/>
    <property type="molecule type" value="Genomic_DNA"/>
</dbReference>